<dbReference type="OrthoDB" id="9787435at2"/>
<dbReference type="PANTHER" id="PTHR44013">
    <property type="entry name" value="ZINC-TYPE ALCOHOL DEHYDROGENASE-LIKE PROTEIN C16A3.02C"/>
    <property type="match status" value="1"/>
</dbReference>
<dbReference type="InterPro" id="IPR052733">
    <property type="entry name" value="Chloroplast_QOR"/>
</dbReference>
<dbReference type="CDD" id="cd08267">
    <property type="entry name" value="MDR1"/>
    <property type="match status" value="1"/>
</dbReference>
<dbReference type="Gene3D" id="3.90.180.10">
    <property type="entry name" value="Medium-chain alcohol dehydrogenases, catalytic domain"/>
    <property type="match status" value="1"/>
</dbReference>
<dbReference type="GO" id="GO:0008270">
    <property type="term" value="F:zinc ion binding"/>
    <property type="evidence" value="ECO:0007669"/>
    <property type="project" value="InterPro"/>
</dbReference>
<accession>A0A327RDQ9</accession>
<dbReference type="Proteomes" id="UP000249696">
    <property type="component" value="Unassembled WGS sequence"/>
</dbReference>
<protein>
    <submittedName>
        <fullName evidence="2">NADPH:quinone reductase-like Zn-dependent oxidoreductase</fullName>
    </submittedName>
</protein>
<dbReference type="SMART" id="SM00829">
    <property type="entry name" value="PKS_ER"/>
    <property type="match status" value="1"/>
</dbReference>
<dbReference type="EMBL" id="QLLN01000002">
    <property type="protein sequence ID" value="RAJ13674.1"/>
    <property type="molecule type" value="Genomic_DNA"/>
</dbReference>
<dbReference type="InterPro" id="IPR002364">
    <property type="entry name" value="Quin_OxRdtase/zeta-crystal_CS"/>
</dbReference>
<gene>
    <name evidence="2" type="ORF">LV92_00787</name>
</gene>
<keyword evidence="3" id="KW-1185">Reference proteome</keyword>
<comment type="caution">
    <text evidence="2">The sequence shown here is derived from an EMBL/GenBank/DDBJ whole genome shotgun (WGS) entry which is preliminary data.</text>
</comment>
<dbReference type="InterPro" id="IPR011032">
    <property type="entry name" value="GroES-like_sf"/>
</dbReference>
<organism evidence="2 3">
    <name type="scientific">Arenibacter echinorum</name>
    <dbReference type="NCBI Taxonomy" id="440515"/>
    <lineage>
        <taxon>Bacteria</taxon>
        <taxon>Pseudomonadati</taxon>
        <taxon>Bacteroidota</taxon>
        <taxon>Flavobacteriia</taxon>
        <taxon>Flavobacteriales</taxon>
        <taxon>Flavobacteriaceae</taxon>
        <taxon>Arenibacter</taxon>
    </lineage>
</organism>
<dbReference type="PROSITE" id="PS01162">
    <property type="entry name" value="QOR_ZETA_CRYSTAL"/>
    <property type="match status" value="1"/>
</dbReference>
<feature type="domain" description="Enoyl reductase (ER)" evidence="1">
    <location>
        <begin position="10"/>
        <end position="320"/>
    </location>
</feature>
<dbReference type="RefSeq" id="WP_111622359.1">
    <property type="nucleotide sequence ID" value="NZ_QLLN01000002.1"/>
</dbReference>
<dbReference type="InterPro" id="IPR020843">
    <property type="entry name" value="ER"/>
</dbReference>
<sequence length="324" mass="35194">MKAIICEAYGLPEKVVKITERPTPSPKDNEVLIKIHATAVNDYDWSLVLGKPYLIRLMFGLLKPKHGLLGMELSGTIVAMGAKATKFKIGDAVMGDTSEYGFGTFAEYISINEKAVIQKPQALSFEEAAAIPHASCLALQALRDIGQIKEGQKILINGGGGGVGTIGLQLAKLYNCEVTGVDSQEKLAMMTSLGYNHVIDYKKVNFTKAGETYDLILDCKTNKAALSYLKALKPNGAYVTIGGKLSGLLKVLLWGKFAPLFSSKKLKVLALKTNIGLDYIIELLTQHKIQCQIDGPYPLEDAGRLIQYFGDAKHKGKIVMTTNP</sequence>
<dbReference type="Pfam" id="PF13602">
    <property type="entry name" value="ADH_zinc_N_2"/>
    <property type="match status" value="1"/>
</dbReference>
<dbReference type="InterPro" id="IPR013154">
    <property type="entry name" value="ADH-like_N"/>
</dbReference>
<dbReference type="InterPro" id="IPR036291">
    <property type="entry name" value="NAD(P)-bd_dom_sf"/>
</dbReference>
<dbReference type="PANTHER" id="PTHR44013:SF1">
    <property type="entry name" value="ZINC-TYPE ALCOHOL DEHYDROGENASE-LIKE PROTEIN C16A3.02C"/>
    <property type="match status" value="1"/>
</dbReference>
<name>A0A327RDQ9_9FLAO</name>
<evidence type="ECO:0000313" key="3">
    <source>
        <dbReference type="Proteomes" id="UP000249696"/>
    </source>
</evidence>
<evidence type="ECO:0000259" key="1">
    <source>
        <dbReference type="SMART" id="SM00829"/>
    </source>
</evidence>
<dbReference type="SUPFAM" id="SSF50129">
    <property type="entry name" value="GroES-like"/>
    <property type="match status" value="1"/>
</dbReference>
<dbReference type="Pfam" id="PF08240">
    <property type="entry name" value="ADH_N"/>
    <property type="match status" value="1"/>
</dbReference>
<dbReference type="Gene3D" id="3.40.50.720">
    <property type="entry name" value="NAD(P)-binding Rossmann-like Domain"/>
    <property type="match status" value="1"/>
</dbReference>
<dbReference type="SUPFAM" id="SSF51735">
    <property type="entry name" value="NAD(P)-binding Rossmann-fold domains"/>
    <property type="match status" value="1"/>
</dbReference>
<dbReference type="AlphaFoldDB" id="A0A327RDQ9"/>
<proteinExistence type="predicted"/>
<dbReference type="GO" id="GO:0016491">
    <property type="term" value="F:oxidoreductase activity"/>
    <property type="evidence" value="ECO:0007669"/>
    <property type="project" value="InterPro"/>
</dbReference>
<reference evidence="2 3" key="1">
    <citation type="submission" date="2018-06" db="EMBL/GenBank/DDBJ databases">
        <title>Genomic Encyclopedia of Archaeal and Bacterial Type Strains, Phase II (KMG-II): from individual species to whole genera.</title>
        <authorList>
            <person name="Goeker M."/>
        </authorList>
    </citation>
    <scope>NUCLEOTIDE SEQUENCE [LARGE SCALE GENOMIC DNA]</scope>
    <source>
        <strain evidence="2 3">DSM 23522</strain>
    </source>
</reference>
<evidence type="ECO:0000313" key="2">
    <source>
        <dbReference type="EMBL" id="RAJ13674.1"/>
    </source>
</evidence>